<dbReference type="CDD" id="cd20010">
    <property type="entry name" value="PBP1_AglR-like"/>
    <property type="match status" value="1"/>
</dbReference>
<evidence type="ECO:0000313" key="6">
    <source>
        <dbReference type="Proteomes" id="UP001151234"/>
    </source>
</evidence>
<dbReference type="PANTHER" id="PTHR30146">
    <property type="entry name" value="LACI-RELATED TRANSCRIPTIONAL REPRESSOR"/>
    <property type="match status" value="1"/>
</dbReference>
<dbReference type="AlphaFoldDB" id="A0A9X3ZHK7"/>
<gene>
    <name evidence="5" type="ORF">OQ273_09630</name>
</gene>
<dbReference type="CDD" id="cd01392">
    <property type="entry name" value="HTH_LacI"/>
    <property type="match status" value="1"/>
</dbReference>
<evidence type="ECO:0000256" key="3">
    <source>
        <dbReference type="ARBA" id="ARBA00023163"/>
    </source>
</evidence>
<protein>
    <submittedName>
        <fullName evidence="5">Substrate-binding domain-containing protein</fullName>
    </submittedName>
</protein>
<evidence type="ECO:0000256" key="2">
    <source>
        <dbReference type="ARBA" id="ARBA00023125"/>
    </source>
</evidence>
<dbReference type="EMBL" id="JAPJZI010000001">
    <property type="protein sequence ID" value="MDA5398828.1"/>
    <property type="molecule type" value="Genomic_DNA"/>
</dbReference>
<dbReference type="RefSeq" id="WP_267990232.1">
    <property type="nucleotide sequence ID" value="NZ_JAPJZI010000001.1"/>
</dbReference>
<dbReference type="Proteomes" id="UP001151234">
    <property type="component" value="Unassembled WGS sequence"/>
</dbReference>
<reference evidence="5" key="1">
    <citation type="submission" date="2022-11" db="EMBL/GenBank/DDBJ databases">
        <title>Draft genome sequence of Hoeflea poritis E7-10 and Hoeflea prorocentri PM5-8, separated from scleractinian coral Porites lutea and marine dinoflagellate.</title>
        <authorList>
            <person name="Zhang G."/>
            <person name="Wei Q."/>
            <person name="Cai L."/>
        </authorList>
    </citation>
    <scope>NUCLEOTIDE SEQUENCE</scope>
    <source>
        <strain evidence="5">PM5-8</strain>
    </source>
</reference>
<keyword evidence="1" id="KW-0805">Transcription regulation</keyword>
<dbReference type="SUPFAM" id="SSF53822">
    <property type="entry name" value="Periplasmic binding protein-like I"/>
    <property type="match status" value="1"/>
</dbReference>
<accession>A0A9X3ZHK7</accession>
<dbReference type="GO" id="GO:0000976">
    <property type="term" value="F:transcription cis-regulatory region binding"/>
    <property type="evidence" value="ECO:0007669"/>
    <property type="project" value="TreeGrafter"/>
</dbReference>
<dbReference type="GO" id="GO:0003700">
    <property type="term" value="F:DNA-binding transcription factor activity"/>
    <property type="evidence" value="ECO:0007669"/>
    <property type="project" value="TreeGrafter"/>
</dbReference>
<proteinExistence type="predicted"/>
<evidence type="ECO:0000259" key="4">
    <source>
        <dbReference type="PROSITE" id="PS50932"/>
    </source>
</evidence>
<dbReference type="InterPro" id="IPR028082">
    <property type="entry name" value="Peripla_BP_I"/>
</dbReference>
<organism evidence="5 6">
    <name type="scientific">Hoeflea prorocentri</name>
    <dbReference type="NCBI Taxonomy" id="1922333"/>
    <lineage>
        <taxon>Bacteria</taxon>
        <taxon>Pseudomonadati</taxon>
        <taxon>Pseudomonadota</taxon>
        <taxon>Alphaproteobacteria</taxon>
        <taxon>Hyphomicrobiales</taxon>
        <taxon>Rhizobiaceae</taxon>
        <taxon>Hoeflea</taxon>
    </lineage>
</organism>
<dbReference type="Gene3D" id="1.10.260.40">
    <property type="entry name" value="lambda repressor-like DNA-binding domains"/>
    <property type="match status" value="1"/>
</dbReference>
<evidence type="ECO:0000313" key="5">
    <source>
        <dbReference type="EMBL" id="MDA5398828.1"/>
    </source>
</evidence>
<dbReference type="SUPFAM" id="SSF47413">
    <property type="entry name" value="lambda repressor-like DNA-binding domains"/>
    <property type="match status" value="1"/>
</dbReference>
<name>A0A9X3ZHK7_9HYPH</name>
<keyword evidence="3" id="KW-0804">Transcription</keyword>
<dbReference type="InterPro" id="IPR010982">
    <property type="entry name" value="Lambda_DNA-bd_dom_sf"/>
</dbReference>
<comment type="caution">
    <text evidence="5">The sequence shown here is derived from an EMBL/GenBank/DDBJ whole genome shotgun (WGS) entry which is preliminary data.</text>
</comment>
<dbReference type="Pfam" id="PF00356">
    <property type="entry name" value="LacI"/>
    <property type="match status" value="1"/>
</dbReference>
<feature type="domain" description="HTH lacI-type" evidence="4">
    <location>
        <begin position="3"/>
        <end position="57"/>
    </location>
</feature>
<keyword evidence="6" id="KW-1185">Reference proteome</keyword>
<dbReference type="InterPro" id="IPR000843">
    <property type="entry name" value="HTH_LacI"/>
</dbReference>
<evidence type="ECO:0000256" key="1">
    <source>
        <dbReference type="ARBA" id="ARBA00023015"/>
    </source>
</evidence>
<dbReference type="InterPro" id="IPR046335">
    <property type="entry name" value="LacI/GalR-like_sensor"/>
</dbReference>
<sequence length="344" mass="38373">MSVNLKQLAEALGISQTTVSRALNGFPEVSEKTRRKVLDMAQQLNYSPSPHAKKLATGKSKTIGHVVPQSDHMMINPLFSDFIAGAGETYSQAGYDMLMSVVTPEQEEKTYYKLIASKRVDGMMVHAPLIGDTRIALLQKLAMPFVVHGRSADEDDSYSWLDVNNRRSFQRATRFLLDLGHRRIALLNGLESMTFAQRRRIGYQEALQEYGVEPDESIMFAEDMMEPYGYRRTKEMLALVRRPTAILCSSILPAMGALRAIQEAGLEVGRDISIVTHDDMLTFLSNSGEIPMFTALRSSIKAAGRRCAEMLIAAIENPNHEPVHELWETELVIGNSTGPAREQP</sequence>
<dbReference type="Pfam" id="PF13377">
    <property type="entry name" value="Peripla_BP_3"/>
    <property type="match status" value="1"/>
</dbReference>
<dbReference type="SMART" id="SM00354">
    <property type="entry name" value="HTH_LACI"/>
    <property type="match status" value="1"/>
</dbReference>
<keyword evidence="2" id="KW-0238">DNA-binding</keyword>
<dbReference type="PROSITE" id="PS50932">
    <property type="entry name" value="HTH_LACI_2"/>
    <property type="match status" value="1"/>
</dbReference>
<dbReference type="PANTHER" id="PTHR30146:SF109">
    <property type="entry name" value="HTH-TYPE TRANSCRIPTIONAL REGULATOR GALS"/>
    <property type="match status" value="1"/>
</dbReference>
<dbReference type="Gene3D" id="3.40.50.2300">
    <property type="match status" value="2"/>
</dbReference>